<feature type="transmembrane region" description="Helical" evidence="8">
    <location>
        <begin position="236"/>
        <end position="257"/>
    </location>
</feature>
<evidence type="ECO:0000256" key="5">
    <source>
        <dbReference type="ARBA" id="ARBA00022692"/>
    </source>
</evidence>
<dbReference type="GO" id="GO:0016763">
    <property type="term" value="F:pentosyltransferase activity"/>
    <property type="evidence" value="ECO:0007669"/>
    <property type="project" value="TreeGrafter"/>
</dbReference>
<accession>A0A1F7SHM4</accession>
<dbReference type="Proteomes" id="UP000185874">
    <property type="component" value="Unassembled WGS sequence"/>
</dbReference>
<evidence type="ECO:0000256" key="3">
    <source>
        <dbReference type="ARBA" id="ARBA00022676"/>
    </source>
</evidence>
<comment type="caution">
    <text evidence="10">The sequence shown here is derived from an EMBL/GenBank/DDBJ whole genome shotgun (WGS) entry which is preliminary data.</text>
</comment>
<dbReference type="InterPro" id="IPR038731">
    <property type="entry name" value="RgtA/B/C-like"/>
</dbReference>
<protein>
    <recommendedName>
        <fullName evidence="9">Glycosyltransferase RgtA/B/C/D-like domain-containing protein</fullName>
    </recommendedName>
</protein>
<keyword evidence="4" id="KW-0808">Transferase</keyword>
<evidence type="ECO:0000256" key="6">
    <source>
        <dbReference type="ARBA" id="ARBA00022989"/>
    </source>
</evidence>
<feature type="transmembrane region" description="Helical" evidence="8">
    <location>
        <begin position="172"/>
        <end position="203"/>
    </location>
</feature>
<keyword evidence="6 8" id="KW-1133">Transmembrane helix</keyword>
<keyword evidence="2" id="KW-1003">Cell membrane</keyword>
<feature type="transmembrane region" description="Helical" evidence="8">
    <location>
        <begin position="150"/>
        <end position="166"/>
    </location>
</feature>
<evidence type="ECO:0000256" key="2">
    <source>
        <dbReference type="ARBA" id="ARBA00022475"/>
    </source>
</evidence>
<evidence type="ECO:0000313" key="11">
    <source>
        <dbReference type="Proteomes" id="UP000185874"/>
    </source>
</evidence>
<dbReference type="PANTHER" id="PTHR33908:SF11">
    <property type="entry name" value="MEMBRANE PROTEIN"/>
    <property type="match status" value="1"/>
</dbReference>
<comment type="subcellular location">
    <subcellularLocation>
        <location evidence="1">Cell membrane</location>
        <topology evidence="1">Multi-pass membrane protein</topology>
    </subcellularLocation>
</comment>
<gene>
    <name evidence="10" type="ORF">A3K55_02075</name>
</gene>
<proteinExistence type="predicted"/>
<feature type="transmembrane region" description="Helical" evidence="8">
    <location>
        <begin position="305"/>
        <end position="330"/>
    </location>
</feature>
<evidence type="ECO:0000256" key="7">
    <source>
        <dbReference type="ARBA" id="ARBA00023136"/>
    </source>
</evidence>
<evidence type="ECO:0000256" key="1">
    <source>
        <dbReference type="ARBA" id="ARBA00004651"/>
    </source>
</evidence>
<evidence type="ECO:0000256" key="8">
    <source>
        <dbReference type="SAM" id="Phobius"/>
    </source>
</evidence>
<feature type="transmembrane region" description="Helical" evidence="8">
    <location>
        <begin position="366"/>
        <end position="386"/>
    </location>
</feature>
<dbReference type="InterPro" id="IPR050297">
    <property type="entry name" value="LipidA_mod_glycosyltrf_83"/>
</dbReference>
<dbReference type="AlphaFoldDB" id="A0A1F7SHM4"/>
<organism evidence="10 11">
    <name type="scientific">Candidatus Shapirobacteria bacterium RBG_13_44_7</name>
    <dbReference type="NCBI Taxonomy" id="1802149"/>
    <lineage>
        <taxon>Bacteria</taxon>
        <taxon>Candidatus Shapironibacteriota</taxon>
    </lineage>
</organism>
<reference evidence="10 11" key="1">
    <citation type="journal article" date="2016" name="Nat. Commun.">
        <title>Thousands of microbial genomes shed light on interconnected biogeochemical processes in an aquifer system.</title>
        <authorList>
            <person name="Anantharaman K."/>
            <person name="Brown C.T."/>
            <person name="Hug L.A."/>
            <person name="Sharon I."/>
            <person name="Castelle C.J."/>
            <person name="Probst A.J."/>
            <person name="Thomas B.C."/>
            <person name="Singh A."/>
            <person name="Wilkins M.J."/>
            <person name="Karaoz U."/>
            <person name="Brodie E.L."/>
            <person name="Williams K.H."/>
            <person name="Hubbard S.S."/>
            <person name="Banfield J.F."/>
        </authorList>
    </citation>
    <scope>NUCLEOTIDE SEQUENCE [LARGE SCALE GENOMIC DNA]</scope>
</reference>
<feature type="transmembrane region" description="Helical" evidence="8">
    <location>
        <begin position="391"/>
        <end position="411"/>
    </location>
</feature>
<feature type="transmembrane region" description="Helical" evidence="8">
    <location>
        <begin position="93"/>
        <end position="118"/>
    </location>
</feature>
<feature type="transmembrane region" description="Helical" evidence="8">
    <location>
        <begin position="124"/>
        <end position="143"/>
    </location>
</feature>
<keyword evidence="3" id="KW-0328">Glycosyltransferase</keyword>
<feature type="transmembrane region" description="Helical" evidence="8">
    <location>
        <begin position="342"/>
        <end position="360"/>
    </location>
</feature>
<dbReference type="GO" id="GO:0005886">
    <property type="term" value="C:plasma membrane"/>
    <property type="evidence" value="ECO:0007669"/>
    <property type="project" value="UniProtKB-SubCell"/>
</dbReference>
<evidence type="ECO:0000256" key="4">
    <source>
        <dbReference type="ARBA" id="ARBA00022679"/>
    </source>
</evidence>
<keyword evidence="5 8" id="KW-0812">Transmembrane</keyword>
<feature type="domain" description="Glycosyltransferase RgtA/B/C/D-like" evidence="9">
    <location>
        <begin position="92"/>
        <end position="204"/>
    </location>
</feature>
<dbReference type="EMBL" id="MGDJ01000017">
    <property type="protein sequence ID" value="OGL53255.1"/>
    <property type="molecule type" value="Genomic_DNA"/>
</dbReference>
<name>A0A1F7SHM4_9BACT</name>
<dbReference type="Pfam" id="PF13231">
    <property type="entry name" value="PMT_2"/>
    <property type="match status" value="1"/>
</dbReference>
<keyword evidence="7 8" id="KW-0472">Membrane</keyword>
<evidence type="ECO:0000313" key="10">
    <source>
        <dbReference type="EMBL" id="OGL53255.1"/>
    </source>
</evidence>
<evidence type="ECO:0000259" key="9">
    <source>
        <dbReference type="Pfam" id="PF13231"/>
    </source>
</evidence>
<dbReference type="PANTHER" id="PTHR33908">
    <property type="entry name" value="MANNOSYLTRANSFERASE YKCB-RELATED"/>
    <property type="match status" value="1"/>
</dbReference>
<sequence>MKIFLILLLALSFRLYGLNWDQGYYFHPDERMIVMVTDKIKLPATITDFFHPSSPLNPQFFAYGSFPIYLLRFLSWLLAPISPLLASYAQMNLVGRVISAIFDTLSVLLIYKICLLTFKSKSTAYLASILYALSVLPVQLSHFYAVDTTLNFFILLTLYWAINLYLKPNLKSAIFVGISFGLALATKISATVLLLSISLALIVEFLLSLKKEIIGFQTNIFSILFHRLQKIIHPRYWFHLLLLFLIIFLITIIVFIINQPYALIDFSTFWRQIKEQNAMTKDAFVFPYTLQYVGTTPFLYQLKNIFLWGQGPILGVISVLGFIFTLTNLIRGFFHRGNEKSEACQLILFSFFLAYFFIVGQFAIKFMRYCLPLYPLFSIFAANFLISLRRFLLPIFILGHLLWLIAFLAIYRQPNTRVTASIWTQNHIPPGSLILREHWDDGLPVGYNRNYRFIDLPLYDPDDDPQKWQFINQSLQMGDYLIIASNRLYTPLQKLTDCSQLPPHRCYPKTAKYYQDLFAGKLDYQLVANFESYPSLFGYPINDQAADESFTVYDHPKILIFQRL</sequence>
<dbReference type="GO" id="GO:0009103">
    <property type="term" value="P:lipopolysaccharide biosynthetic process"/>
    <property type="evidence" value="ECO:0007669"/>
    <property type="project" value="UniProtKB-ARBA"/>
</dbReference>